<evidence type="ECO:0000313" key="2">
    <source>
        <dbReference type="EMBL" id="KAJ1160664.1"/>
    </source>
</evidence>
<evidence type="ECO:0000256" key="1">
    <source>
        <dbReference type="SAM" id="MobiDB-lite"/>
    </source>
</evidence>
<keyword evidence="3" id="KW-1185">Reference proteome</keyword>
<reference evidence="2" key="1">
    <citation type="journal article" date="2022" name="bioRxiv">
        <title>Sequencing and chromosome-scale assembly of the giantPleurodeles waltlgenome.</title>
        <authorList>
            <person name="Brown T."/>
            <person name="Elewa A."/>
            <person name="Iarovenko S."/>
            <person name="Subramanian E."/>
            <person name="Araus A.J."/>
            <person name="Petzold A."/>
            <person name="Susuki M."/>
            <person name="Suzuki K.-i.T."/>
            <person name="Hayashi T."/>
            <person name="Toyoda A."/>
            <person name="Oliveira C."/>
            <person name="Osipova E."/>
            <person name="Leigh N.D."/>
            <person name="Simon A."/>
            <person name="Yun M.H."/>
        </authorList>
    </citation>
    <scope>NUCLEOTIDE SEQUENCE</scope>
    <source>
        <strain evidence="2">20211129_DDA</strain>
        <tissue evidence="2">Liver</tissue>
    </source>
</reference>
<protein>
    <submittedName>
        <fullName evidence="2">Uncharacterized protein</fullName>
    </submittedName>
</protein>
<feature type="region of interest" description="Disordered" evidence="1">
    <location>
        <begin position="26"/>
        <end position="45"/>
    </location>
</feature>
<sequence length="159" mass="16731">MGSLTRMNALQVSIAQMHLPFHPLDGIQKGRLPNNKRPEEVNDLLTDGSRGNWGSAWGEGEARLGVRAGTGRTLRGCLEGGAVARGGGCTCSCGGHGCCRHRKGAPFRGRVGVADVSTGPRCGAPLALRLTAELGVRCMALRGHVRCSSLVRRCHFSSA</sequence>
<accession>A0AAV7S6N9</accession>
<gene>
    <name evidence="2" type="ORF">NDU88_001159</name>
</gene>
<evidence type="ECO:0000313" key="3">
    <source>
        <dbReference type="Proteomes" id="UP001066276"/>
    </source>
</evidence>
<dbReference type="EMBL" id="JANPWB010000008">
    <property type="protein sequence ID" value="KAJ1160664.1"/>
    <property type="molecule type" value="Genomic_DNA"/>
</dbReference>
<proteinExistence type="predicted"/>
<organism evidence="2 3">
    <name type="scientific">Pleurodeles waltl</name>
    <name type="common">Iberian ribbed newt</name>
    <dbReference type="NCBI Taxonomy" id="8319"/>
    <lineage>
        <taxon>Eukaryota</taxon>
        <taxon>Metazoa</taxon>
        <taxon>Chordata</taxon>
        <taxon>Craniata</taxon>
        <taxon>Vertebrata</taxon>
        <taxon>Euteleostomi</taxon>
        <taxon>Amphibia</taxon>
        <taxon>Batrachia</taxon>
        <taxon>Caudata</taxon>
        <taxon>Salamandroidea</taxon>
        <taxon>Salamandridae</taxon>
        <taxon>Pleurodelinae</taxon>
        <taxon>Pleurodeles</taxon>
    </lineage>
</organism>
<dbReference type="Proteomes" id="UP001066276">
    <property type="component" value="Chromosome 4_2"/>
</dbReference>
<comment type="caution">
    <text evidence="2">The sequence shown here is derived from an EMBL/GenBank/DDBJ whole genome shotgun (WGS) entry which is preliminary data.</text>
</comment>
<dbReference type="AlphaFoldDB" id="A0AAV7S6N9"/>
<name>A0AAV7S6N9_PLEWA</name>